<comment type="caution">
    <text evidence="2">The sequence shown here is derived from an EMBL/GenBank/DDBJ whole genome shotgun (WGS) entry which is preliminary data.</text>
</comment>
<protein>
    <submittedName>
        <fullName evidence="2">Uncharacterized protein</fullName>
    </submittedName>
</protein>
<feature type="region of interest" description="Disordered" evidence="1">
    <location>
        <begin position="1"/>
        <end position="80"/>
    </location>
</feature>
<feature type="compositionally biased region" description="Basic and acidic residues" evidence="1">
    <location>
        <begin position="15"/>
        <end position="24"/>
    </location>
</feature>
<evidence type="ECO:0000313" key="2">
    <source>
        <dbReference type="EMBL" id="EGO62585.1"/>
    </source>
</evidence>
<organism evidence="2 3">
    <name type="scientific">Acetonema longum DSM 6540</name>
    <dbReference type="NCBI Taxonomy" id="1009370"/>
    <lineage>
        <taxon>Bacteria</taxon>
        <taxon>Bacillati</taxon>
        <taxon>Bacillota</taxon>
        <taxon>Negativicutes</taxon>
        <taxon>Acetonemataceae</taxon>
        <taxon>Acetonema</taxon>
    </lineage>
</organism>
<feature type="compositionally biased region" description="Basic and acidic residues" evidence="1">
    <location>
        <begin position="138"/>
        <end position="151"/>
    </location>
</feature>
<dbReference type="RefSeq" id="WP_004098207.1">
    <property type="nucleotide sequence ID" value="NZ_AFGF01000197.1"/>
</dbReference>
<accession>F7NN07</accession>
<keyword evidence="3" id="KW-1185">Reference proteome</keyword>
<proteinExistence type="predicted"/>
<evidence type="ECO:0000313" key="3">
    <source>
        <dbReference type="Proteomes" id="UP000003240"/>
    </source>
</evidence>
<dbReference type="Proteomes" id="UP000003240">
    <property type="component" value="Unassembled WGS sequence"/>
</dbReference>
<dbReference type="EMBL" id="AFGF01000197">
    <property type="protein sequence ID" value="EGO62585.1"/>
    <property type="molecule type" value="Genomic_DNA"/>
</dbReference>
<sequence length="151" mass="16770">MKRVKENCRSNADATRSRMVERHNATTRTDSLGADEARARMISRRSGGTESKPKSAKEARADMISRHDGQGRNSHDTVGKMMGNSISEAYRREFAGESQDENLVAACIRDIYGPNADFEVRRTGAGSNTLRKGGQAELARDRMINRGRHSE</sequence>
<evidence type="ECO:0000256" key="1">
    <source>
        <dbReference type="SAM" id="MobiDB-lite"/>
    </source>
</evidence>
<dbReference type="AlphaFoldDB" id="F7NN07"/>
<feature type="region of interest" description="Disordered" evidence="1">
    <location>
        <begin position="125"/>
        <end position="151"/>
    </location>
</feature>
<gene>
    <name evidence="2" type="ORF">ALO_17451</name>
</gene>
<dbReference type="STRING" id="1009370.ALO_17451"/>
<reference evidence="2 3" key="1">
    <citation type="journal article" date="2011" name="EMBO J.">
        <title>Structural diversity of bacterial flagellar motors.</title>
        <authorList>
            <person name="Chen S."/>
            <person name="Beeby M."/>
            <person name="Murphy G.E."/>
            <person name="Leadbetter J.R."/>
            <person name="Hendrixson D.R."/>
            <person name="Briegel A."/>
            <person name="Li Z."/>
            <person name="Shi J."/>
            <person name="Tocheva E.I."/>
            <person name="Muller A."/>
            <person name="Dobro M.J."/>
            <person name="Jensen G.J."/>
        </authorList>
    </citation>
    <scope>NUCLEOTIDE SEQUENCE [LARGE SCALE GENOMIC DNA]</scope>
    <source>
        <strain evidence="2 3">DSM 6540</strain>
    </source>
</reference>
<name>F7NN07_9FIRM</name>
<feature type="compositionally biased region" description="Basic and acidic residues" evidence="1">
    <location>
        <begin position="51"/>
        <end position="78"/>
    </location>
</feature>